<reference evidence="2" key="1">
    <citation type="submission" date="2022-11" db="UniProtKB">
        <authorList>
            <consortium name="WormBaseParasite"/>
        </authorList>
    </citation>
    <scope>IDENTIFICATION</scope>
</reference>
<evidence type="ECO:0000313" key="1">
    <source>
        <dbReference type="Proteomes" id="UP000887580"/>
    </source>
</evidence>
<dbReference type="WBParaSite" id="PS1159_v2.g4108.t1">
    <property type="protein sequence ID" value="PS1159_v2.g4108.t1"/>
    <property type="gene ID" value="PS1159_v2.g4108"/>
</dbReference>
<accession>A0AC35GDZ6</accession>
<name>A0AC35GDZ6_9BILA</name>
<protein>
    <submittedName>
        <fullName evidence="2">Uncharacterized protein</fullName>
    </submittedName>
</protein>
<sequence>MEEDFRFAFLKQRIDVIKPLILYLHSKCFEMPKSFDLDYAERLFKVIDYFELVQENPLSHLDLFTLTIHEGLCKKFVEETWNFNQLLRWVSISFRMTYCILEDMVSTTIAEKYYFKWHETFPDNARNNENQMFRVVFRSQGYNSQTFDEIDSIFNDSLFTKAILN</sequence>
<evidence type="ECO:0000313" key="2">
    <source>
        <dbReference type="WBParaSite" id="PS1159_v2.g4108.t1"/>
    </source>
</evidence>
<organism evidence="1 2">
    <name type="scientific">Panagrolaimus sp. PS1159</name>
    <dbReference type="NCBI Taxonomy" id="55785"/>
    <lineage>
        <taxon>Eukaryota</taxon>
        <taxon>Metazoa</taxon>
        <taxon>Ecdysozoa</taxon>
        <taxon>Nematoda</taxon>
        <taxon>Chromadorea</taxon>
        <taxon>Rhabditida</taxon>
        <taxon>Tylenchina</taxon>
        <taxon>Panagrolaimomorpha</taxon>
        <taxon>Panagrolaimoidea</taxon>
        <taxon>Panagrolaimidae</taxon>
        <taxon>Panagrolaimus</taxon>
    </lineage>
</organism>
<dbReference type="Proteomes" id="UP000887580">
    <property type="component" value="Unplaced"/>
</dbReference>
<proteinExistence type="predicted"/>